<keyword evidence="1" id="KW-0812">Transmembrane</keyword>
<feature type="transmembrane region" description="Helical" evidence="1">
    <location>
        <begin position="62"/>
        <end position="79"/>
    </location>
</feature>
<feature type="transmembrane region" description="Helical" evidence="1">
    <location>
        <begin position="85"/>
        <end position="104"/>
    </location>
</feature>
<comment type="caution">
    <text evidence="2">The sequence shown here is derived from an EMBL/GenBank/DDBJ whole genome shotgun (WGS) entry which is preliminary data.</text>
</comment>
<dbReference type="EMBL" id="PFCB01000005">
    <property type="protein sequence ID" value="PIR74792.1"/>
    <property type="molecule type" value="Genomic_DNA"/>
</dbReference>
<feature type="transmembrane region" description="Helical" evidence="1">
    <location>
        <begin position="235"/>
        <end position="256"/>
    </location>
</feature>
<sequence>MHLKSITDMYIFLNILSALFWPAVIIGLVIFFTNRGRRKKHSSRAEEHMEISFSKEDSASQLFLLISFFFLGITLLAFNRDLGDLVSWRTILFISSAIGIAGAYRLKTIYTLAFSIIGVASWWGVQAAAWSGHGNVKPVGVVAGLVLVALLLYVIGHVHEKREQYKRFALVYMVFGIIAVTLTLFFFSTKTGIDAISEMSGGPSIFHSWQIVISLFILALAILGSTLYAGMHKLLSWPAALSVIAIACLFAVIALLPEQDTFIHGGGWYGSYGSSQLSPSGIVWAFIFNIAIFLELLGLIFSGYLRREAWLINLGALFLFLFIIVKYADWFFTFLDKSIFFIGAGILLFAVGWFMERGRKYVVSTIKRHNA</sequence>
<evidence type="ECO:0000256" key="1">
    <source>
        <dbReference type="SAM" id="Phobius"/>
    </source>
</evidence>
<evidence type="ECO:0008006" key="4">
    <source>
        <dbReference type="Google" id="ProtNLM"/>
    </source>
</evidence>
<dbReference type="Proteomes" id="UP000230154">
    <property type="component" value="Unassembled WGS sequence"/>
</dbReference>
<evidence type="ECO:0000313" key="2">
    <source>
        <dbReference type="EMBL" id="PIR74792.1"/>
    </source>
</evidence>
<feature type="transmembrane region" description="Helical" evidence="1">
    <location>
        <begin position="207"/>
        <end position="228"/>
    </location>
</feature>
<dbReference type="AlphaFoldDB" id="A0A2H0TRL2"/>
<proteinExistence type="predicted"/>
<feature type="transmembrane region" description="Helical" evidence="1">
    <location>
        <begin position="111"/>
        <end position="130"/>
    </location>
</feature>
<keyword evidence="1" id="KW-0472">Membrane</keyword>
<feature type="transmembrane region" description="Helical" evidence="1">
    <location>
        <begin position="338"/>
        <end position="355"/>
    </location>
</feature>
<organism evidence="2 3">
    <name type="scientific">Candidatus Magasanikbacteria bacterium CG10_big_fil_rev_8_21_14_0_10_47_10</name>
    <dbReference type="NCBI Taxonomy" id="1974652"/>
    <lineage>
        <taxon>Bacteria</taxon>
        <taxon>Candidatus Magasanikiibacteriota</taxon>
    </lineage>
</organism>
<keyword evidence="1" id="KW-1133">Transmembrane helix</keyword>
<feature type="transmembrane region" description="Helical" evidence="1">
    <location>
        <begin position="311"/>
        <end position="332"/>
    </location>
</feature>
<evidence type="ECO:0000313" key="3">
    <source>
        <dbReference type="Proteomes" id="UP000230154"/>
    </source>
</evidence>
<gene>
    <name evidence="2" type="ORF">COU35_00610</name>
</gene>
<feature type="transmembrane region" description="Helical" evidence="1">
    <location>
        <begin position="168"/>
        <end position="187"/>
    </location>
</feature>
<feature type="transmembrane region" description="Helical" evidence="1">
    <location>
        <begin position="136"/>
        <end position="156"/>
    </location>
</feature>
<accession>A0A2H0TRL2</accession>
<reference evidence="3" key="1">
    <citation type="submission" date="2017-09" db="EMBL/GenBank/DDBJ databases">
        <title>Depth-based differentiation of microbial function through sediment-hosted aquifers and enrichment of novel symbionts in the deep terrestrial subsurface.</title>
        <authorList>
            <person name="Probst A.J."/>
            <person name="Ladd B."/>
            <person name="Jarett J.K."/>
            <person name="Geller-Mcgrath D.E."/>
            <person name="Sieber C.M.K."/>
            <person name="Emerson J.B."/>
            <person name="Anantharaman K."/>
            <person name="Thomas B.C."/>
            <person name="Malmstrom R."/>
            <person name="Stieglmeier M."/>
            <person name="Klingl A."/>
            <person name="Woyke T."/>
            <person name="Ryan C.M."/>
            <person name="Banfield J.F."/>
        </authorList>
    </citation>
    <scope>NUCLEOTIDE SEQUENCE [LARGE SCALE GENOMIC DNA]</scope>
</reference>
<feature type="transmembrane region" description="Helical" evidence="1">
    <location>
        <begin position="282"/>
        <end position="304"/>
    </location>
</feature>
<name>A0A2H0TRL2_9BACT</name>
<protein>
    <recommendedName>
        <fullName evidence="4">DUF2157 domain-containing protein</fullName>
    </recommendedName>
</protein>
<feature type="transmembrane region" description="Helical" evidence="1">
    <location>
        <begin position="12"/>
        <end position="32"/>
    </location>
</feature>